<dbReference type="RefSeq" id="WP_112112384.1">
    <property type="nucleotide sequence ID" value="NZ_QLSZ01000002.1"/>
</dbReference>
<gene>
    <name evidence="1" type="ORF">CLV55_102175</name>
</gene>
<comment type="caution">
    <text evidence="1">The sequence shown here is derived from an EMBL/GenBank/DDBJ whole genome shotgun (WGS) entry which is preliminary data.</text>
</comment>
<organism evidence="1 2">
    <name type="scientific">Flavobacterium aciduliphilum</name>
    <dbReference type="NCBI Taxonomy" id="1101402"/>
    <lineage>
        <taxon>Bacteria</taxon>
        <taxon>Pseudomonadati</taxon>
        <taxon>Bacteroidota</taxon>
        <taxon>Flavobacteriia</taxon>
        <taxon>Flavobacteriales</taxon>
        <taxon>Flavobacteriaceae</taxon>
        <taxon>Flavobacterium</taxon>
    </lineage>
</organism>
<protein>
    <submittedName>
        <fullName evidence="1">Uncharacterized protein</fullName>
    </submittedName>
</protein>
<accession>A0A328YPY5</accession>
<proteinExistence type="predicted"/>
<dbReference type="AlphaFoldDB" id="A0A328YPY5"/>
<keyword evidence="2" id="KW-1185">Reference proteome</keyword>
<dbReference type="Proteomes" id="UP000248840">
    <property type="component" value="Unassembled WGS sequence"/>
</dbReference>
<reference evidence="1 2" key="1">
    <citation type="submission" date="2018-06" db="EMBL/GenBank/DDBJ databases">
        <title>Genomic Encyclopedia of Archaeal and Bacterial Type Strains, Phase II (KMG-II): from individual species to whole genera.</title>
        <authorList>
            <person name="Goeker M."/>
        </authorList>
    </citation>
    <scope>NUCLEOTIDE SEQUENCE [LARGE SCALE GENOMIC DNA]</scope>
    <source>
        <strain evidence="1 2">DSM 25663</strain>
    </source>
</reference>
<dbReference type="EMBL" id="QLSZ01000002">
    <property type="protein sequence ID" value="RAR74242.1"/>
    <property type="molecule type" value="Genomic_DNA"/>
</dbReference>
<sequence length="98" mass="10908">MKKLILLTLFGLLFHTLTSFISPKSLKLRNIPKIYSKTSDFSKGWDDGYCEGWRDVKGQNAICPISPIAPIPPIGCTNDSYKCGYNLGFKEGYKAASK</sequence>
<name>A0A328YPY5_9FLAO</name>
<evidence type="ECO:0000313" key="1">
    <source>
        <dbReference type="EMBL" id="RAR74242.1"/>
    </source>
</evidence>
<evidence type="ECO:0000313" key="2">
    <source>
        <dbReference type="Proteomes" id="UP000248840"/>
    </source>
</evidence>
<dbReference type="OrthoDB" id="1444722at2"/>